<reference evidence="1 2" key="1">
    <citation type="submission" date="2015-11" db="EMBL/GenBank/DDBJ databases">
        <title>Expanding the genomic diversity of Burkholderia species for the development of highly accurate diagnostics.</title>
        <authorList>
            <person name="Sahl J."/>
            <person name="Keim P."/>
            <person name="Wagner D."/>
        </authorList>
    </citation>
    <scope>NUCLEOTIDE SEQUENCE [LARGE SCALE GENOMIC DNA]</scope>
    <source>
        <strain evidence="1 2">TSV85</strain>
    </source>
</reference>
<gene>
    <name evidence="1" type="ORF">WS67_09260</name>
</gene>
<organism evidence="1 2">
    <name type="scientific">Burkholderia singularis</name>
    <dbReference type="NCBI Taxonomy" id="1503053"/>
    <lineage>
        <taxon>Bacteria</taxon>
        <taxon>Pseudomonadati</taxon>
        <taxon>Pseudomonadota</taxon>
        <taxon>Betaproteobacteria</taxon>
        <taxon>Burkholderiales</taxon>
        <taxon>Burkholderiaceae</taxon>
        <taxon>Burkholderia</taxon>
        <taxon>pseudomallei group</taxon>
    </lineage>
</organism>
<accession>A0A103E690</accession>
<dbReference type="Proteomes" id="UP000062788">
    <property type="component" value="Unassembled WGS sequence"/>
</dbReference>
<proteinExistence type="predicted"/>
<dbReference type="EMBL" id="LOWA01000018">
    <property type="protein sequence ID" value="KVE28870.1"/>
    <property type="molecule type" value="Genomic_DNA"/>
</dbReference>
<sequence>MLADQLLNRYPEIEPVLDAMELQSCNGMSAVPDAPARLAGGAAAFTFRGGDKCGCDDATGWIQALGDPRFGRAIVPLHRNLNQN</sequence>
<dbReference type="AlphaFoldDB" id="A0A103E690"/>
<keyword evidence="2" id="KW-1185">Reference proteome</keyword>
<comment type="caution">
    <text evidence="1">The sequence shown here is derived from an EMBL/GenBank/DDBJ whole genome shotgun (WGS) entry which is preliminary data.</text>
</comment>
<evidence type="ECO:0000313" key="2">
    <source>
        <dbReference type="Proteomes" id="UP000062788"/>
    </source>
</evidence>
<protein>
    <submittedName>
        <fullName evidence="1">Uncharacterized protein</fullName>
    </submittedName>
</protein>
<name>A0A103E690_9BURK</name>
<evidence type="ECO:0000313" key="1">
    <source>
        <dbReference type="EMBL" id="KVE28870.1"/>
    </source>
</evidence>